<evidence type="ECO:0000259" key="1">
    <source>
        <dbReference type="Pfam" id="PF09413"/>
    </source>
</evidence>
<gene>
    <name evidence="2" type="ORF">C900_02780</name>
</gene>
<dbReference type="InterPro" id="IPR018551">
    <property type="entry name" value="DUF2007"/>
</dbReference>
<dbReference type="OrthoDB" id="1467917at2"/>
<evidence type="ECO:0000313" key="2">
    <source>
        <dbReference type="EMBL" id="ELR71439.1"/>
    </source>
</evidence>
<dbReference type="Proteomes" id="UP000011135">
    <property type="component" value="Unassembled WGS sequence"/>
</dbReference>
<sequence length="69" mass="7896">MKGWQKVFSTDKAYHAEIVKAVLEDNNMTPVIISKRDSSLNNFGQYEVHVASDDVIRALQIIKNDIDFK</sequence>
<reference evidence="2 3" key="1">
    <citation type="submission" date="2012-12" db="EMBL/GenBank/DDBJ databases">
        <title>Genome assembly of Fulvivirga imtechensis AK7.</title>
        <authorList>
            <person name="Nupur N."/>
            <person name="Khatri I."/>
            <person name="Kumar R."/>
            <person name="Subramanian S."/>
            <person name="Pinnaka A."/>
        </authorList>
    </citation>
    <scope>NUCLEOTIDE SEQUENCE [LARGE SCALE GENOMIC DNA]</scope>
    <source>
        <strain evidence="2 3">AK7</strain>
    </source>
</reference>
<comment type="caution">
    <text evidence="2">The sequence shown here is derived from an EMBL/GenBank/DDBJ whole genome shotgun (WGS) entry which is preliminary data.</text>
</comment>
<name>L8JV28_9BACT</name>
<dbReference type="RefSeq" id="WP_009580083.1">
    <property type="nucleotide sequence ID" value="NZ_AMZN01000040.1"/>
</dbReference>
<protein>
    <recommendedName>
        <fullName evidence="1">DUF2007 domain-containing protein</fullName>
    </recommendedName>
</protein>
<proteinExistence type="predicted"/>
<accession>L8JV28</accession>
<keyword evidence="3" id="KW-1185">Reference proteome</keyword>
<dbReference type="EMBL" id="AMZN01000040">
    <property type="protein sequence ID" value="ELR71439.1"/>
    <property type="molecule type" value="Genomic_DNA"/>
</dbReference>
<dbReference type="eggNOG" id="ENOG5033A75">
    <property type="taxonomic scope" value="Bacteria"/>
</dbReference>
<dbReference type="STRING" id="1237149.C900_02780"/>
<dbReference type="AlphaFoldDB" id="L8JV28"/>
<dbReference type="Pfam" id="PF09413">
    <property type="entry name" value="DUF2007"/>
    <property type="match status" value="1"/>
</dbReference>
<organism evidence="2 3">
    <name type="scientific">Fulvivirga imtechensis AK7</name>
    <dbReference type="NCBI Taxonomy" id="1237149"/>
    <lineage>
        <taxon>Bacteria</taxon>
        <taxon>Pseudomonadati</taxon>
        <taxon>Bacteroidota</taxon>
        <taxon>Cytophagia</taxon>
        <taxon>Cytophagales</taxon>
        <taxon>Fulvivirgaceae</taxon>
        <taxon>Fulvivirga</taxon>
    </lineage>
</organism>
<feature type="domain" description="DUF2007" evidence="1">
    <location>
        <begin position="4"/>
        <end position="64"/>
    </location>
</feature>
<evidence type="ECO:0000313" key="3">
    <source>
        <dbReference type="Proteomes" id="UP000011135"/>
    </source>
</evidence>